<protein>
    <recommendedName>
        <fullName evidence="2">Radical S-adenosyl methionine domain-containing protein 1, mitochondrial</fullName>
    </recommendedName>
    <alternativeName>
        <fullName evidence="3">Putative heme chaperone</fullName>
    </alternativeName>
</protein>
<dbReference type="Pfam" id="PF04055">
    <property type="entry name" value="Radical_SAM"/>
    <property type="match status" value="1"/>
</dbReference>
<dbReference type="Gene3D" id="3.80.30.20">
    <property type="entry name" value="tm_1862 like domain"/>
    <property type="match status" value="1"/>
</dbReference>
<evidence type="ECO:0000256" key="1">
    <source>
        <dbReference type="ARBA" id="ARBA00006100"/>
    </source>
</evidence>
<evidence type="ECO:0000259" key="5">
    <source>
        <dbReference type="PROSITE" id="PS51918"/>
    </source>
</evidence>
<dbReference type="PANTHER" id="PTHR13932:SF5">
    <property type="entry name" value="RADICAL S-ADENOSYL METHIONINE DOMAIN-CONTAINING PROTEIN 1, MITOCHONDRIAL"/>
    <property type="match status" value="1"/>
</dbReference>
<dbReference type="InterPro" id="IPR010723">
    <property type="entry name" value="HemN_C"/>
</dbReference>
<dbReference type="SMART" id="SM00729">
    <property type="entry name" value="Elp3"/>
    <property type="match status" value="1"/>
</dbReference>
<dbReference type="Proteomes" id="UP001605036">
    <property type="component" value="Unassembled WGS sequence"/>
</dbReference>
<dbReference type="NCBIfam" id="TIGR00539">
    <property type="entry name" value="hemN_rel"/>
    <property type="match status" value="1"/>
</dbReference>
<dbReference type="InterPro" id="IPR004559">
    <property type="entry name" value="HemW-like"/>
</dbReference>
<comment type="similarity">
    <text evidence="1">Belongs to the anaerobic coproporphyrinogen-III oxidase family. HemW subfamily.</text>
</comment>
<accession>A0ABD1ZEW9</accession>
<evidence type="ECO:0000256" key="4">
    <source>
        <dbReference type="ARBA" id="ARBA00045130"/>
    </source>
</evidence>
<evidence type="ECO:0000256" key="3">
    <source>
        <dbReference type="ARBA" id="ARBA00033094"/>
    </source>
</evidence>
<dbReference type="SFLD" id="SFLDG01065">
    <property type="entry name" value="anaerobic_coproporphyrinogen-I"/>
    <property type="match status" value="2"/>
</dbReference>
<evidence type="ECO:0000256" key="2">
    <source>
        <dbReference type="ARBA" id="ARBA00014678"/>
    </source>
</evidence>
<keyword evidence="7" id="KW-1185">Reference proteome</keyword>
<dbReference type="EMBL" id="JBHFFA010000001">
    <property type="protein sequence ID" value="KAL2649988.1"/>
    <property type="molecule type" value="Genomic_DNA"/>
</dbReference>
<evidence type="ECO:0000313" key="7">
    <source>
        <dbReference type="Proteomes" id="UP001605036"/>
    </source>
</evidence>
<name>A0ABD1ZEW9_9MARC</name>
<dbReference type="InterPro" id="IPR007197">
    <property type="entry name" value="rSAM"/>
</dbReference>
<dbReference type="SUPFAM" id="SSF102114">
    <property type="entry name" value="Radical SAM enzymes"/>
    <property type="match status" value="1"/>
</dbReference>
<dbReference type="Pfam" id="PF06969">
    <property type="entry name" value="HemN_C"/>
    <property type="match status" value="1"/>
</dbReference>
<comment type="function">
    <text evidence="4">May be a heme chaperone, appears to bind heme. Homologous bacterial proteins do not have oxygen-independent coproporphyrinogen-III oxidase activity. Binds 1 [4Fe-4S] cluster. The cluster is coordinated with 3 cysteines and an exchangeable S-adenosyl-L-methionine.</text>
</comment>
<evidence type="ECO:0000313" key="6">
    <source>
        <dbReference type="EMBL" id="KAL2649988.1"/>
    </source>
</evidence>
<dbReference type="InterPro" id="IPR058240">
    <property type="entry name" value="rSAM_sf"/>
</dbReference>
<dbReference type="PANTHER" id="PTHR13932">
    <property type="entry name" value="COPROPORPHYRINIGEN III OXIDASE"/>
    <property type="match status" value="1"/>
</dbReference>
<proteinExistence type="inferred from homology"/>
<gene>
    <name evidence="6" type="ORF">R1flu_018116</name>
</gene>
<dbReference type="AlphaFoldDB" id="A0ABD1ZEW9"/>
<comment type="caution">
    <text evidence="6">The sequence shown here is derived from an EMBL/GenBank/DDBJ whole genome shotgun (WGS) entry which is preliminary data.</text>
</comment>
<dbReference type="SFLD" id="SFLDF00288">
    <property type="entry name" value="HemN-like__clustered_with_nucl"/>
    <property type="match status" value="1"/>
</dbReference>
<organism evidence="6 7">
    <name type="scientific">Riccia fluitans</name>
    <dbReference type="NCBI Taxonomy" id="41844"/>
    <lineage>
        <taxon>Eukaryota</taxon>
        <taxon>Viridiplantae</taxon>
        <taxon>Streptophyta</taxon>
        <taxon>Embryophyta</taxon>
        <taxon>Marchantiophyta</taxon>
        <taxon>Marchantiopsida</taxon>
        <taxon>Marchantiidae</taxon>
        <taxon>Marchantiales</taxon>
        <taxon>Ricciaceae</taxon>
        <taxon>Riccia</taxon>
    </lineage>
</organism>
<sequence>MSSSCHLTSSLASHLHPRLAAVLADTLARRRGSVPQIHGSRQSQFRRVCGVLSLRPRTRVDSELRKILPARRQMVFVHESAVNGRSFSAGALAGSVPSLNPNSSNFSDSYTGVQELIVDSTLIAPTSAYIHIPFCRRRCFYCDFTIVAVGERTDRTADHQDSVMANYVDLVCNEIAATAAKRRNGGNLPLETVFFGGGTPSLLSVPLFTRIINELKVHFQISETAEIAMEMDPGTFDEDKLKGFLDCGVSRVSLGVQSFQAVLLSACGRAHGLQEVYDAVSAIHSSGLRNWSLDLIASLPNQKMEDWEHSLQETLNAGPAHVSVYDLQIEEGTLFNQWYKAGESPLPSDDRSAEFYRRASLRLREAGYEHYEVSNYAKPGFECRHNLVYWENRPYFAFGLGSTSYVEGRRFSRPKKMREYSKYVSHLEVNSESSKAEEYPVNSVEDRILDTVMLSLRLARGLNLQEFQQSFGSSITSTVCCKLIDYMRIGLVEALDNGRRVIPVDQFIKHYNNQSKEAYDYKNMNSRLVNGTNTRGGKPSYVRLTDPEGFLVSNEVISSIFSALPSGGN</sequence>
<dbReference type="InterPro" id="IPR034505">
    <property type="entry name" value="Coproporphyrinogen-III_oxidase"/>
</dbReference>
<dbReference type="InterPro" id="IPR023404">
    <property type="entry name" value="rSAM_horseshoe"/>
</dbReference>
<dbReference type="SFLD" id="SFLDS00029">
    <property type="entry name" value="Radical_SAM"/>
    <property type="match status" value="2"/>
</dbReference>
<dbReference type="SFLD" id="SFLDF00562">
    <property type="entry name" value="HemN-like__clustered_with_heat"/>
    <property type="match status" value="1"/>
</dbReference>
<feature type="domain" description="Radical SAM core" evidence="5">
    <location>
        <begin position="120"/>
        <end position="369"/>
    </location>
</feature>
<reference evidence="6 7" key="1">
    <citation type="submission" date="2024-09" db="EMBL/GenBank/DDBJ databases">
        <title>Chromosome-scale assembly of Riccia fluitans.</title>
        <authorList>
            <person name="Paukszto L."/>
            <person name="Sawicki J."/>
            <person name="Karawczyk K."/>
            <person name="Piernik-Szablinska J."/>
            <person name="Szczecinska M."/>
            <person name="Mazdziarz M."/>
        </authorList>
    </citation>
    <scope>NUCLEOTIDE SEQUENCE [LARGE SCALE GENOMIC DNA]</scope>
    <source>
        <strain evidence="6">Rf_01</strain>
        <tissue evidence="6">Aerial parts of the thallus</tissue>
    </source>
</reference>
<dbReference type="InterPro" id="IPR006638">
    <property type="entry name" value="Elp3/MiaA/NifB-like_rSAM"/>
</dbReference>
<dbReference type="PROSITE" id="PS51918">
    <property type="entry name" value="RADICAL_SAM"/>
    <property type="match status" value="1"/>
</dbReference>